<feature type="non-terminal residue" evidence="1">
    <location>
        <position position="1"/>
    </location>
</feature>
<evidence type="ECO:0000313" key="2">
    <source>
        <dbReference type="Proteomes" id="UP000182715"/>
    </source>
</evidence>
<protein>
    <submittedName>
        <fullName evidence="1">Uncharacterized protein</fullName>
    </submittedName>
</protein>
<reference evidence="1 2" key="1">
    <citation type="submission" date="2014-11" db="EMBL/GenBank/DDBJ databases">
        <authorList>
            <person name="Diene M.Seydina."/>
        </authorList>
    </citation>
    <scope>NUCLEOTIDE SEQUENCE [LARGE SCALE GENOMIC DNA]</scope>
    <source>
        <strain evidence="1 2">Neisseria meningitidis CHUV</strain>
    </source>
</reference>
<dbReference type="Proteomes" id="UP000182715">
    <property type="component" value="Unassembled WGS sequence"/>
</dbReference>
<dbReference type="EMBL" id="CVTF01000081">
    <property type="protein sequence ID" value="CRY99690.1"/>
    <property type="molecule type" value="Genomic_DNA"/>
</dbReference>
<name>A0A0H5QEM6_NEIMI</name>
<dbReference type="AlphaFoldDB" id="A0A0H5QEM6"/>
<evidence type="ECO:0000313" key="1">
    <source>
        <dbReference type="EMBL" id="CRY99690.1"/>
    </source>
</evidence>
<organism evidence="1 2">
    <name type="scientific">Neisseria meningitidis serogroup B</name>
    <dbReference type="NCBI Taxonomy" id="491"/>
    <lineage>
        <taxon>Bacteria</taxon>
        <taxon>Pseudomonadati</taxon>
        <taxon>Pseudomonadota</taxon>
        <taxon>Betaproteobacteria</taxon>
        <taxon>Neisseriales</taxon>
        <taxon>Neisseriaceae</taxon>
        <taxon>Neisseria</taxon>
    </lineage>
</organism>
<proteinExistence type="predicted"/>
<sequence>VFEDVHQRQCGFVGEQDLQPAVGQDFFDRMTAYGVSDGIFTEQAGRDVLPVLR</sequence>
<accession>A0A0H5QEM6</accession>